<dbReference type="RefSeq" id="WP_070402556.1">
    <property type="nucleotide sequence ID" value="NZ_BJVW01000009.1"/>
</dbReference>
<proteinExistence type="predicted"/>
<dbReference type="AlphaFoldDB" id="A0A1D8UT56"/>
<evidence type="ECO:0000313" key="3">
    <source>
        <dbReference type="EMBL" id="AOX16838.1"/>
    </source>
</evidence>
<evidence type="ECO:0000256" key="1">
    <source>
        <dbReference type="SAM" id="MobiDB-lite"/>
    </source>
</evidence>
<sequence>MRRFLRLAVLGGAVVAAPTLASAKPSTTAKPAAAASVGSNCVFDIASLPTLGGTIERLLPGSQGDAIGAILQDGSEVVMPPGLAAQDHDLRAGARLSVKGLWSAPLRLVRAFALSGTPSLCASPMPEMVTAAPPASAEGTVARLLHDGDGAVNGALLQDGTVIRVPAAGARTPYLKIGAVLYADGTGYNTAYGKLVMASSLGPNRSQAIRISDEPPVPRGAPPGSAGYDHISGSVSGPE</sequence>
<protein>
    <recommendedName>
        <fullName evidence="5">Secreted protein</fullName>
    </recommendedName>
</protein>
<organism evidence="3 4">
    <name type="scientific">Kozakia baliensis</name>
    <dbReference type="NCBI Taxonomy" id="153496"/>
    <lineage>
        <taxon>Bacteria</taxon>
        <taxon>Pseudomonadati</taxon>
        <taxon>Pseudomonadota</taxon>
        <taxon>Alphaproteobacteria</taxon>
        <taxon>Acetobacterales</taxon>
        <taxon>Acetobacteraceae</taxon>
        <taxon>Kozakia</taxon>
    </lineage>
</organism>
<dbReference type="KEGG" id="kba:A0U89_06495"/>
<dbReference type="STRING" id="153496.A0U89_06495"/>
<feature type="chain" id="PRO_5009439062" description="Secreted protein" evidence="2">
    <location>
        <begin position="24"/>
        <end position="239"/>
    </location>
</feature>
<evidence type="ECO:0000256" key="2">
    <source>
        <dbReference type="SAM" id="SignalP"/>
    </source>
</evidence>
<accession>A0A1D8UT56</accession>
<feature type="region of interest" description="Disordered" evidence="1">
    <location>
        <begin position="208"/>
        <end position="239"/>
    </location>
</feature>
<dbReference type="EMBL" id="CP014674">
    <property type="protein sequence ID" value="AOX16838.1"/>
    <property type="molecule type" value="Genomic_DNA"/>
</dbReference>
<dbReference type="Proteomes" id="UP000179145">
    <property type="component" value="Chromosome"/>
</dbReference>
<reference evidence="3 4" key="1">
    <citation type="journal article" date="2016" name="Microb. Cell Fact.">
        <title>Dissection of exopolysaccharide biosynthesis in Kozakia baliensis.</title>
        <authorList>
            <person name="Brandt J.U."/>
            <person name="Jakob F."/>
            <person name="Behr J."/>
            <person name="Geissler A.J."/>
            <person name="Vogel R.F."/>
        </authorList>
    </citation>
    <scope>NUCLEOTIDE SEQUENCE [LARGE SCALE GENOMIC DNA]</scope>
    <source>
        <strain evidence="3 4">DSM 14400</strain>
    </source>
</reference>
<keyword evidence="4" id="KW-1185">Reference proteome</keyword>
<gene>
    <name evidence="3" type="ORF">A0U89_06495</name>
</gene>
<evidence type="ECO:0008006" key="5">
    <source>
        <dbReference type="Google" id="ProtNLM"/>
    </source>
</evidence>
<feature type="signal peptide" evidence="2">
    <location>
        <begin position="1"/>
        <end position="23"/>
    </location>
</feature>
<evidence type="ECO:0000313" key="4">
    <source>
        <dbReference type="Proteomes" id="UP000179145"/>
    </source>
</evidence>
<dbReference type="OrthoDB" id="481082at2"/>
<keyword evidence="2" id="KW-0732">Signal</keyword>
<name>A0A1D8UT56_9PROT</name>